<gene>
    <name evidence="2" type="ORF">ACFP1K_21140</name>
</gene>
<evidence type="ECO:0000313" key="3">
    <source>
        <dbReference type="Proteomes" id="UP001596137"/>
    </source>
</evidence>
<name>A0ABW1NLS1_9ACTN</name>
<dbReference type="Proteomes" id="UP001596137">
    <property type="component" value="Unassembled WGS sequence"/>
</dbReference>
<keyword evidence="3" id="KW-1185">Reference proteome</keyword>
<protein>
    <submittedName>
        <fullName evidence="2">Helix-turn-helix domain-containing protein</fullName>
    </submittedName>
</protein>
<feature type="domain" description="Helix-turn-helix" evidence="1">
    <location>
        <begin position="4"/>
        <end position="36"/>
    </location>
</feature>
<reference evidence="3" key="1">
    <citation type="journal article" date="2019" name="Int. J. Syst. Evol. Microbiol.">
        <title>The Global Catalogue of Microorganisms (GCM) 10K type strain sequencing project: providing services to taxonomists for standard genome sequencing and annotation.</title>
        <authorList>
            <consortium name="The Broad Institute Genomics Platform"/>
            <consortium name="The Broad Institute Genome Sequencing Center for Infectious Disease"/>
            <person name="Wu L."/>
            <person name="Ma J."/>
        </authorList>
    </citation>
    <scope>NUCLEOTIDE SEQUENCE [LARGE SCALE GENOMIC DNA]</scope>
    <source>
        <strain evidence="3">JCM 30346</strain>
    </source>
</reference>
<accession>A0ABW1NLS1</accession>
<sequence length="36" mass="3878">MLARRERGEAIRTIATGVKVSLGAVHKTLTDAKITL</sequence>
<dbReference type="EMBL" id="JBHSRF010000031">
    <property type="protein sequence ID" value="MFC6083687.1"/>
    <property type="molecule type" value="Genomic_DNA"/>
</dbReference>
<organism evidence="2 3">
    <name type="scientific">Sphaerisporangium aureirubrum</name>
    <dbReference type="NCBI Taxonomy" id="1544736"/>
    <lineage>
        <taxon>Bacteria</taxon>
        <taxon>Bacillati</taxon>
        <taxon>Actinomycetota</taxon>
        <taxon>Actinomycetes</taxon>
        <taxon>Streptosporangiales</taxon>
        <taxon>Streptosporangiaceae</taxon>
        <taxon>Sphaerisporangium</taxon>
    </lineage>
</organism>
<evidence type="ECO:0000259" key="1">
    <source>
        <dbReference type="Pfam" id="PF19575"/>
    </source>
</evidence>
<proteinExistence type="predicted"/>
<dbReference type="InterPro" id="IPR045745">
    <property type="entry name" value="HTH_58_Actinobacteria-type"/>
</dbReference>
<dbReference type="RefSeq" id="WP_380755952.1">
    <property type="nucleotide sequence ID" value="NZ_JBHSRF010000031.1"/>
</dbReference>
<dbReference type="Pfam" id="PF19575">
    <property type="entry name" value="HTH_58"/>
    <property type="match status" value="1"/>
</dbReference>
<comment type="caution">
    <text evidence="2">The sequence shown here is derived from an EMBL/GenBank/DDBJ whole genome shotgun (WGS) entry which is preliminary data.</text>
</comment>
<evidence type="ECO:0000313" key="2">
    <source>
        <dbReference type="EMBL" id="MFC6083687.1"/>
    </source>
</evidence>